<dbReference type="OrthoDB" id="548474at2759"/>
<dbReference type="InterPro" id="IPR038966">
    <property type="entry name" value="TMA17"/>
</dbReference>
<dbReference type="PANTHER" id="PTHR40422:SF1">
    <property type="entry name" value="TRANSLATION MACHINERY-ASSOCIATED PROTEIN 17"/>
    <property type="match status" value="1"/>
</dbReference>
<sequence>MSAQARPISPTRFAIAIKDLEISNLYNKVSELRNQLAHLDYSNQEMQAFAEGTAPGLTEPDKDCIAAIEENEVVIKRIMERLALLKAEIEGRGNAWLDGRLEEERLANGHLTEEERRAVRDEPILVEEEGDRDGMEDRSEAWRDGTFTTGRIVNGEVVTD</sequence>
<gene>
    <name evidence="1" type="ORF">OIDMADRAFT_84413</name>
</gene>
<dbReference type="AlphaFoldDB" id="A0A0C3DIG2"/>
<dbReference type="EMBL" id="KN832875">
    <property type="protein sequence ID" value="KIN01803.1"/>
    <property type="molecule type" value="Genomic_DNA"/>
</dbReference>
<reference evidence="1 2" key="1">
    <citation type="submission" date="2014-04" db="EMBL/GenBank/DDBJ databases">
        <authorList>
            <consortium name="DOE Joint Genome Institute"/>
            <person name="Kuo A."/>
            <person name="Martino E."/>
            <person name="Perotto S."/>
            <person name="Kohler A."/>
            <person name="Nagy L.G."/>
            <person name="Floudas D."/>
            <person name="Copeland A."/>
            <person name="Barry K.W."/>
            <person name="Cichocki N."/>
            <person name="Veneault-Fourrey C."/>
            <person name="LaButti K."/>
            <person name="Lindquist E.A."/>
            <person name="Lipzen A."/>
            <person name="Lundell T."/>
            <person name="Morin E."/>
            <person name="Murat C."/>
            <person name="Sun H."/>
            <person name="Tunlid A."/>
            <person name="Henrissat B."/>
            <person name="Grigoriev I.V."/>
            <person name="Hibbett D.S."/>
            <person name="Martin F."/>
            <person name="Nordberg H.P."/>
            <person name="Cantor M.N."/>
            <person name="Hua S.X."/>
        </authorList>
    </citation>
    <scope>NUCLEOTIDE SEQUENCE [LARGE SCALE GENOMIC DNA]</scope>
    <source>
        <strain evidence="1 2">Zn</strain>
    </source>
</reference>
<evidence type="ECO:0000313" key="2">
    <source>
        <dbReference type="Proteomes" id="UP000054321"/>
    </source>
</evidence>
<protein>
    <submittedName>
        <fullName evidence="1">Uncharacterized protein</fullName>
    </submittedName>
</protein>
<dbReference type="PANTHER" id="PTHR40422">
    <property type="entry name" value="TRANSLATION MACHINERY-ASSOCIATED PROTEIN 17"/>
    <property type="match status" value="1"/>
</dbReference>
<evidence type="ECO:0000313" key="1">
    <source>
        <dbReference type="EMBL" id="KIN01803.1"/>
    </source>
</evidence>
<dbReference type="GO" id="GO:0030674">
    <property type="term" value="F:protein-macromolecule adaptor activity"/>
    <property type="evidence" value="ECO:0007669"/>
    <property type="project" value="TreeGrafter"/>
</dbReference>
<feature type="non-terminal residue" evidence="1">
    <location>
        <position position="160"/>
    </location>
</feature>
<dbReference type="HOGENOM" id="CLU_072829_0_0_1"/>
<organism evidence="1 2">
    <name type="scientific">Oidiodendron maius (strain Zn)</name>
    <dbReference type="NCBI Taxonomy" id="913774"/>
    <lineage>
        <taxon>Eukaryota</taxon>
        <taxon>Fungi</taxon>
        <taxon>Dikarya</taxon>
        <taxon>Ascomycota</taxon>
        <taxon>Pezizomycotina</taxon>
        <taxon>Leotiomycetes</taxon>
        <taxon>Leotiomycetes incertae sedis</taxon>
        <taxon>Myxotrichaceae</taxon>
        <taxon>Oidiodendron</taxon>
    </lineage>
</organism>
<dbReference type="STRING" id="913774.A0A0C3DIG2"/>
<reference evidence="2" key="2">
    <citation type="submission" date="2015-01" db="EMBL/GenBank/DDBJ databases">
        <title>Evolutionary Origins and Diversification of the Mycorrhizal Mutualists.</title>
        <authorList>
            <consortium name="DOE Joint Genome Institute"/>
            <consortium name="Mycorrhizal Genomics Consortium"/>
            <person name="Kohler A."/>
            <person name="Kuo A."/>
            <person name="Nagy L.G."/>
            <person name="Floudas D."/>
            <person name="Copeland A."/>
            <person name="Barry K.W."/>
            <person name="Cichocki N."/>
            <person name="Veneault-Fourrey C."/>
            <person name="LaButti K."/>
            <person name="Lindquist E.A."/>
            <person name="Lipzen A."/>
            <person name="Lundell T."/>
            <person name="Morin E."/>
            <person name="Murat C."/>
            <person name="Riley R."/>
            <person name="Ohm R."/>
            <person name="Sun H."/>
            <person name="Tunlid A."/>
            <person name="Henrissat B."/>
            <person name="Grigoriev I.V."/>
            <person name="Hibbett D.S."/>
            <person name="Martin F."/>
        </authorList>
    </citation>
    <scope>NUCLEOTIDE SEQUENCE [LARGE SCALE GENOMIC DNA]</scope>
    <source>
        <strain evidence="2">Zn</strain>
    </source>
</reference>
<name>A0A0C3DIG2_OIDMZ</name>
<accession>A0A0C3DIG2</accession>
<dbReference type="InParanoid" id="A0A0C3DIG2"/>
<proteinExistence type="predicted"/>
<keyword evidence="2" id="KW-1185">Reference proteome</keyword>
<dbReference type="Proteomes" id="UP000054321">
    <property type="component" value="Unassembled WGS sequence"/>
</dbReference>
<dbReference type="GO" id="GO:0070682">
    <property type="term" value="P:proteasome regulatory particle assembly"/>
    <property type="evidence" value="ECO:0007669"/>
    <property type="project" value="InterPro"/>
</dbReference>